<dbReference type="AlphaFoldDB" id="A0A914YQ45"/>
<sequence length="169" mass="19039">MKDEVLDEIICFGKGELVNGSPVFCRNTTCVPQAKKFCHYNHHLDIKAAVQNGFIPIKAWKTIRKELPKVDHTQQLKLNASCTNGNLEVHNAEKIRRIQLRAKNSYMAVTPNSSEITVEIPTRLILSDQKIEVTVWDFYENTNKTTIACSAKLLILNVVQSNISSLSVT</sequence>
<dbReference type="Proteomes" id="UP000887577">
    <property type="component" value="Unplaced"/>
</dbReference>
<reference evidence="2" key="1">
    <citation type="submission" date="2022-11" db="UniProtKB">
        <authorList>
            <consortium name="WormBaseParasite"/>
        </authorList>
    </citation>
    <scope>IDENTIFICATION</scope>
</reference>
<accession>A0A914YQ45</accession>
<dbReference type="WBParaSite" id="PSU_v2.g21588.t1">
    <property type="protein sequence ID" value="PSU_v2.g21588.t1"/>
    <property type="gene ID" value="PSU_v2.g21588"/>
</dbReference>
<organism evidence="1 2">
    <name type="scientific">Panagrolaimus superbus</name>
    <dbReference type="NCBI Taxonomy" id="310955"/>
    <lineage>
        <taxon>Eukaryota</taxon>
        <taxon>Metazoa</taxon>
        <taxon>Ecdysozoa</taxon>
        <taxon>Nematoda</taxon>
        <taxon>Chromadorea</taxon>
        <taxon>Rhabditida</taxon>
        <taxon>Tylenchina</taxon>
        <taxon>Panagrolaimomorpha</taxon>
        <taxon>Panagrolaimoidea</taxon>
        <taxon>Panagrolaimidae</taxon>
        <taxon>Panagrolaimus</taxon>
    </lineage>
</organism>
<protein>
    <submittedName>
        <fullName evidence="2">Uncharacterized protein</fullName>
    </submittedName>
</protein>
<name>A0A914YQ45_9BILA</name>
<evidence type="ECO:0000313" key="2">
    <source>
        <dbReference type="WBParaSite" id="PSU_v2.g21588.t1"/>
    </source>
</evidence>
<evidence type="ECO:0000313" key="1">
    <source>
        <dbReference type="Proteomes" id="UP000887577"/>
    </source>
</evidence>
<proteinExistence type="predicted"/>
<keyword evidence="1" id="KW-1185">Reference proteome</keyword>